<dbReference type="InterPro" id="IPR029057">
    <property type="entry name" value="PRTase-like"/>
</dbReference>
<dbReference type="PANTHER" id="PTHR43363">
    <property type="entry name" value="HYPOXANTHINE PHOSPHORIBOSYLTRANSFERASE"/>
    <property type="match status" value="1"/>
</dbReference>
<keyword evidence="5" id="KW-1185">Reference proteome</keyword>
<dbReference type="KEGG" id="mgg:MPLG2_2258"/>
<protein>
    <submittedName>
        <fullName evidence="4">Phosphoribosyltransferase</fullName>
    </submittedName>
</protein>
<evidence type="ECO:0000313" key="4">
    <source>
        <dbReference type="EMBL" id="SPD87288.1"/>
    </source>
</evidence>
<keyword evidence="1 4" id="KW-0328">Glycosyltransferase</keyword>
<dbReference type="AlphaFoldDB" id="A0A2N9JID7"/>
<dbReference type="GO" id="GO:0016757">
    <property type="term" value="F:glycosyltransferase activity"/>
    <property type="evidence" value="ECO:0007669"/>
    <property type="project" value="UniProtKB-KW"/>
</dbReference>
<feature type="domain" description="Phosphoribosyltransferase" evidence="3">
    <location>
        <begin position="14"/>
        <end position="159"/>
    </location>
</feature>
<dbReference type="InterPro" id="IPR000836">
    <property type="entry name" value="PRTase_dom"/>
</dbReference>
<dbReference type="Pfam" id="PF00156">
    <property type="entry name" value="Pribosyltran"/>
    <property type="match status" value="1"/>
</dbReference>
<dbReference type="SUPFAM" id="SSF53271">
    <property type="entry name" value="PRTase-like"/>
    <property type="match status" value="1"/>
</dbReference>
<keyword evidence="2 4" id="KW-0808">Transferase</keyword>
<dbReference type="CDD" id="cd06223">
    <property type="entry name" value="PRTases_typeI"/>
    <property type="match status" value="1"/>
</dbReference>
<evidence type="ECO:0000259" key="3">
    <source>
        <dbReference type="Pfam" id="PF00156"/>
    </source>
</evidence>
<reference evidence="4 5" key="1">
    <citation type="submission" date="2018-02" db="EMBL/GenBank/DDBJ databases">
        <authorList>
            <person name="Cohen D.B."/>
            <person name="Kent A.D."/>
        </authorList>
    </citation>
    <scope>NUCLEOTIDE SEQUENCE [LARGE SCALE GENOMIC DNA]</scope>
    <source>
        <strain evidence="4">1</strain>
    </source>
</reference>
<gene>
    <name evidence="4" type="ORF">MPLG2_2258</name>
</gene>
<sequence>MTAYHAEASELDGKEILTWAGFGDASRELAAHAAASLFRPDVIVAVARGGLVVAGALAYALGVKLADAMNVEFYTDVATTLPDPVLLAPLLDIESIAGRRVLVADDVADSGRTMQLVIEILVANGAEVRTAVLYTKPTSVFRVDFAWKQTDAWIVFPWSALPPVTAG</sequence>
<evidence type="ECO:0000256" key="2">
    <source>
        <dbReference type="ARBA" id="ARBA00022679"/>
    </source>
</evidence>
<evidence type="ECO:0000256" key="1">
    <source>
        <dbReference type="ARBA" id="ARBA00022676"/>
    </source>
</evidence>
<accession>A0A2N9JID7</accession>
<evidence type="ECO:0000313" key="5">
    <source>
        <dbReference type="Proteomes" id="UP000238164"/>
    </source>
</evidence>
<dbReference type="Gene3D" id="3.40.50.2020">
    <property type="match status" value="1"/>
</dbReference>
<proteinExistence type="predicted"/>
<dbReference type="EMBL" id="LT985188">
    <property type="protein sequence ID" value="SPD87288.1"/>
    <property type="molecule type" value="Genomic_DNA"/>
</dbReference>
<dbReference type="PANTHER" id="PTHR43363:SF1">
    <property type="entry name" value="HYPOXANTHINE-GUANINE PHOSPHORIBOSYLTRANSFERASE"/>
    <property type="match status" value="1"/>
</dbReference>
<name>A0A2N9JID7_9ACTN</name>
<organism evidence="4 5">
    <name type="scientific">Micropruina glycogenica</name>
    <dbReference type="NCBI Taxonomy" id="75385"/>
    <lineage>
        <taxon>Bacteria</taxon>
        <taxon>Bacillati</taxon>
        <taxon>Actinomycetota</taxon>
        <taxon>Actinomycetes</taxon>
        <taxon>Propionibacteriales</taxon>
        <taxon>Nocardioidaceae</taxon>
        <taxon>Micropruina</taxon>
    </lineage>
</organism>
<dbReference type="Proteomes" id="UP000238164">
    <property type="component" value="Chromosome 1"/>
</dbReference>
<dbReference type="OrthoDB" id="307631at2"/>
<dbReference type="RefSeq" id="WP_105186050.1">
    <property type="nucleotide sequence ID" value="NZ_BAAAGO010000004.1"/>
</dbReference>